<organism evidence="1 2">
    <name type="scientific">Capnocytophaga ochracea</name>
    <dbReference type="NCBI Taxonomy" id="1018"/>
    <lineage>
        <taxon>Bacteria</taxon>
        <taxon>Pseudomonadati</taxon>
        <taxon>Bacteroidota</taxon>
        <taxon>Flavobacteriia</taxon>
        <taxon>Flavobacteriales</taxon>
        <taxon>Flavobacteriaceae</taxon>
        <taxon>Capnocytophaga</taxon>
    </lineage>
</organism>
<comment type="caution">
    <text evidence="1">The sequence shown here is derived from an EMBL/GenBank/DDBJ whole genome shotgun (WGS) entry which is preliminary data.</text>
</comment>
<accession>A0A7Z8YD60</accession>
<dbReference type="Proteomes" id="UP000276733">
    <property type="component" value="Unassembled WGS sequence"/>
</dbReference>
<name>A0A7Z8YD60_CAPOC</name>
<proteinExistence type="predicted"/>
<gene>
    <name evidence="1" type="ORF">NCTC11458_01040</name>
</gene>
<evidence type="ECO:0000313" key="1">
    <source>
        <dbReference type="EMBL" id="VDG81747.1"/>
    </source>
</evidence>
<sequence length="40" mass="4533">MSYDDRRYNSPFGGSQRKLGMCKGGGYSLLNLLRYRGVSE</sequence>
<protein>
    <submittedName>
        <fullName evidence="1">Uncharacterized protein</fullName>
    </submittedName>
</protein>
<reference evidence="1 2" key="1">
    <citation type="submission" date="2018-11" db="EMBL/GenBank/DDBJ databases">
        <authorList>
            <consortium name="Pathogen Informatics"/>
        </authorList>
    </citation>
    <scope>NUCLEOTIDE SEQUENCE [LARGE SCALE GENOMIC DNA]</scope>
    <source>
        <strain evidence="1 2">NCTC11458</strain>
    </source>
</reference>
<dbReference type="AlphaFoldDB" id="A0A7Z8YD60"/>
<evidence type="ECO:0000313" key="2">
    <source>
        <dbReference type="Proteomes" id="UP000276733"/>
    </source>
</evidence>
<dbReference type="EMBL" id="UYIQ01000001">
    <property type="protein sequence ID" value="VDG81747.1"/>
    <property type="molecule type" value="Genomic_DNA"/>
</dbReference>